<dbReference type="CDD" id="cd22912">
    <property type="entry name" value="HFD_H4"/>
    <property type="match status" value="1"/>
</dbReference>
<keyword evidence="4" id="KW-0158">Chromosome</keyword>
<organism evidence="9 10">
    <name type="scientific">Zasmidium cellare ATCC 36951</name>
    <dbReference type="NCBI Taxonomy" id="1080233"/>
    <lineage>
        <taxon>Eukaryota</taxon>
        <taxon>Fungi</taxon>
        <taxon>Dikarya</taxon>
        <taxon>Ascomycota</taxon>
        <taxon>Pezizomycotina</taxon>
        <taxon>Dothideomycetes</taxon>
        <taxon>Dothideomycetidae</taxon>
        <taxon>Mycosphaerellales</taxon>
        <taxon>Mycosphaerellaceae</taxon>
        <taxon>Zasmidium</taxon>
    </lineage>
</organism>
<dbReference type="GeneID" id="54566247"/>
<evidence type="ECO:0000313" key="10">
    <source>
        <dbReference type="Proteomes" id="UP000799537"/>
    </source>
</evidence>
<dbReference type="GO" id="GO:0005634">
    <property type="term" value="C:nucleus"/>
    <property type="evidence" value="ECO:0007669"/>
    <property type="project" value="UniProtKB-SubCell"/>
</dbReference>
<feature type="region of interest" description="Disordered" evidence="8">
    <location>
        <begin position="1"/>
        <end position="84"/>
    </location>
</feature>
<accession>A0A6A6CH47</accession>
<feature type="compositionally biased region" description="Polar residues" evidence="8">
    <location>
        <begin position="1"/>
        <end position="11"/>
    </location>
</feature>
<dbReference type="SUPFAM" id="SSF47113">
    <property type="entry name" value="Histone-fold"/>
    <property type="match status" value="1"/>
</dbReference>
<dbReference type="GO" id="GO:0003677">
    <property type="term" value="F:DNA binding"/>
    <property type="evidence" value="ECO:0007669"/>
    <property type="project" value="UniProtKB-KW"/>
</dbReference>
<evidence type="ECO:0008006" key="11">
    <source>
        <dbReference type="Google" id="ProtNLM"/>
    </source>
</evidence>
<dbReference type="Gene3D" id="1.10.20.10">
    <property type="entry name" value="Histone, subunit A"/>
    <property type="match status" value="1"/>
</dbReference>
<dbReference type="EMBL" id="ML993598">
    <property type="protein sequence ID" value="KAF2165973.1"/>
    <property type="molecule type" value="Genomic_DNA"/>
</dbReference>
<dbReference type="PANTHER" id="PTHR10484">
    <property type="entry name" value="HISTONE H4"/>
    <property type="match status" value="1"/>
</dbReference>
<evidence type="ECO:0000313" key="9">
    <source>
        <dbReference type="EMBL" id="KAF2165973.1"/>
    </source>
</evidence>
<reference evidence="9" key="1">
    <citation type="journal article" date="2020" name="Stud. Mycol.">
        <title>101 Dothideomycetes genomes: a test case for predicting lifestyles and emergence of pathogens.</title>
        <authorList>
            <person name="Haridas S."/>
            <person name="Albert R."/>
            <person name="Binder M."/>
            <person name="Bloem J."/>
            <person name="Labutti K."/>
            <person name="Salamov A."/>
            <person name="Andreopoulos B."/>
            <person name="Baker S."/>
            <person name="Barry K."/>
            <person name="Bills G."/>
            <person name="Bluhm B."/>
            <person name="Cannon C."/>
            <person name="Castanera R."/>
            <person name="Culley D."/>
            <person name="Daum C."/>
            <person name="Ezra D."/>
            <person name="Gonzalez J."/>
            <person name="Henrissat B."/>
            <person name="Kuo A."/>
            <person name="Liang C."/>
            <person name="Lipzen A."/>
            <person name="Lutzoni F."/>
            <person name="Magnuson J."/>
            <person name="Mondo S."/>
            <person name="Nolan M."/>
            <person name="Ohm R."/>
            <person name="Pangilinan J."/>
            <person name="Park H.-J."/>
            <person name="Ramirez L."/>
            <person name="Alfaro M."/>
            <person name="Sun H."/>
            <person name="Tritt A."/>
            <person name="Yoshinaga Y."/>
            <person name="Zwiers L.-H."/>
            <person name="Turgeon B."/>
            <person name="Goodwin S."/>
            <person name="Spatafora J."/>
            <person name="Crous P."/>
            <person name="Grigoriev I."/>
        </authorList>
    </citation>
    <scope>NUCLEOTIDE SEQUENCE</scope>
    <source>
        <strain evidence="9">ATCC 36951</strain>
    </source>
</reference>
<evidence type="ECO:0000256" key="5">
    <source>
        <dbReference type="ARBA" id="ARBA00023125"/>
    </source>
</evidence>
<gene>
    <name evidence="9" type="ORF">M409DRAFT_55332</name>
</gene>
<comment type="subcellular location">
    <subcellularLocation>
        <location evidence="2">Chromosome</location>
    </subcellularLocation>
    <subcellularLocation>
        <location evidence="1">Nucleus</location>
    </subcellularLocation>
</comment>
<dbReference type="SMART" id="SM00417">
    <property type="entry name" value="H4"/>
    <property type="match status" value="1"/>
</dbReference>
<dbReference type="OrthoDB" id="257350at2759"/>
<keyword evidence="10" id="KW-1185">Reference proteome</keyword>
<keyword evidence="6" id="KW-0539">Nucleus</keyword>
<name>A0A6A6CH47_ZASCE</name>
<dbReference type="InterPro" id="IPR009072">
    <property type="entry name" value="Histone-fold"/>
</dbReference>
<proteinExistence type="inferred from homology"/>
<evidence type="ECO:0000256" key="7">
    <source>
        <dbReference type="ARBA" id="ARBA00023269"/>
    </source>
</evidence>
<sequence>MASNIDSNSQGVIAGSATSSKKGKKPTARKSVVGFGGPYRTQATGGRGANSAITTDAQRSISDFRRNASNGGSGAPPPLGLAVPVRPDLRQSRRYRKVLRDKIQGITAPDIRRLARRGGVKRIQKNVYEETRLAMKLRLEALLRDVITIVVYAGRKTVTTLDVVYALKKQGNTIYGFGEAILPGA</sequence>
<feature type="compositionally biased region" description="Polar residues" evidence="8">
    <location>
        <begin position="51"/>
        <end position="61"/>
    </location>
</feature>
<evidence type="ECO:0000256" key="8">
    <source>
        <dbReference type="SAM" id="MobiDB-lite"/>
    </source>
</evidence>
<dbReference type="GO" id="GO:0030527">
    <property type="term" value="F:structural constituent of chromatin"/>
    <property type="evidence" value="ECO:0007669"/>
    <property type="project" value="InterPro"/>
</dbReference>
<dbReference type="AlphaFoldDB" id="A0A6A6CH47"/>
<evidence type="ECO:0000256" key="4">
    <source>
        <dbReference type="ARBA" id="ARBA00022454"/>
    </source>
</evidence>
<evidence type="ECO:0000256" key="6">
    <source>
        <dbReference type="ARBA" id="ARBA00023242"/>
    </source>
</evidence>
<comment type="similarity">
    <text evidence="3">Belongs to the histone H4 family.</text>
</comment>
<protein>
    <recommendedName>
        <fullName evidence="11">Histone H4</fullName>
    </recommendedName>
</protein>
<dbReference type="GO" id="GO:0000786">
    <property type="term" value="C:nucleosome"/>
    <property type="evidence" value="ECO:0007669"/>
    <property type="project" value="UniProtKB-KW"/>
</dbReference>
<dbReference type="RefSeq" id="XP_033666862.1">
    <property type="nucleotide sequence ID" value="XM_033812975.1"/>
</dbReference>
<evidence type="ECO:0000256" key="2">
    <source>
        <dbReference type="ARBA" id="ARBA00004286"/>
    </source>
</evidence>
<evidence type="ECO:0000256" key="3">
    <source>
        <dbReference type="ARBA" id="ARBA00006564"/>
    </source>
</evidence>
<keyword evidence="5" id="KW-0238">DNA-binding</keyword>
<dbReference type="InterPro" id="IPR001951">
    <property type="entry name" value="Histone_H4"/>
</dbReference>
<dbReference type="GO" id="GO:0046982">
    <property type="term" value="F:protein heterodimerization activity"/>
    <property type="evidence" value="ECO:0007669"/>
    <property type="project" value="InterPro"/>
</dbReference>
<keyword evidence="7" id="KW-0544">Nucleosome core</keyword>
<evidence type="ECO:0000256" key="1">
    <source>
        <dbReference type="ARBA" id="ARBA00004123"/>
    </source>
</evidence>
<dbReference type="Proteomes" id="UP000799537">
    <property type="component" value="Unassembled WGS sequence"/>
</dbReference>